<dbReference type="InterPro" id="IPR056884">
    <property type="entry name" value="NPHP3-like_N"/>
</dbReference>
<feature type="repeat" description="WD" evidence="3">
    <location>
        <begin position="1213"/>
        <end position="1254"/>
    </location>
</feature>
<organism evidence="6 7">
    <name type="scientific">Ceratobasidium theobromae</name>
    <dbReference type="NCBI Taxonomy" id="1582974"/>
    <lineage>
        <taxon>Eukaryota</taxon>
        <taxon>Fungi</taxon>
        <taxon>Dikarya</taxon>
        <taxon>Basidiomycota</taxon>
        <taxon>Agaricomycotina</taxon>
        <taxon>Agaricomycetes</taxon>
        <taxon>Cantharellales</taxon>
        <taxon>Ceratobasidiaceae</taxon>
        <taxon>Ceratobasidium</taxon>
    </lineage>
</organism>
<dbReference type="PANTHER" id="PTHR22847:SF637">
    <property type="entry name" value="WD REPEAT DOMAIN 5B"/>
    <property type="match status" value="1"/>
</dbReference>
<dbReference type="SUPFAM" id="SSF50978">
    <property type="entry name" value="WD40 repeat-like"/>
    <property type="match status" value="2"/>
</dbReference>
<dbReference type="InterPro" id="IPR019775">
    <property type="entry name" value="WD40_repeat_CS"/>
</dbReference>
<protein>
    <submittedName>
        <fullName evidence="6">Vegetative incompatibility protein HET-E-1</fullName>
    </submittedName>
</protein>
<feature type="compositionally biased region" description="Basic residues" evidence="4">
    <location>
        <begin position="13"/>
        <end position="29"/>
    </location>
</feature>
<dbReference type="OrthoDB" id="538223at2759"/>
<evidence type="ECO:0000259" key="5">
    <source>
        <dbReference type="PROSITE" id="PS50837"/>
    </source>
</evidence>
<dbReference type="SMART" id="SM00320">
    <property type="entry name" value="WD40"/>
    <property type="match status" value="14"/>
</dbReference>
<dbReference type="PANTHER" id="PTHR22847">
    <property type="entry name" value="WD40 REPEAT PROTEIN"/>
    <property type="match status" value="1"/>
</dbReference>
<evidence type="ECO:0000313" key="7">
    <source>
        <dbReference type="Proteomes" id="UP000383932"/>
    </source>
</evidence>
<dbReference type="Pfam" id="PF00400">
    <property type="entry name" value="WD40"/>
    <property type="match status" value="14"/>
</dbReference>
<keyword evidence="1 3" id="KW-0853">WD repeat</keyword>
<accession>A0A5N5QGX3</accession>
<dbReference type="GO" id="GO:1990234">
    <property type="term" value="C:transferase complex"/>
    <property type="evidence" value="ECO:0007669"/>
    <property type="project" value="UniProtKB-ARBA"/>
</dbReference>
<gene>
    <name evidence="6" type="ORF">CTheo_5586</name>
</gene>
<feature type="repeat" description="WD" evidence="3">
    <location>
        <begin position="1127"/>
        <end position="1168"/>
    </location>
</feature>
<dbReference type="InterPro" id="IPR036322">
    <property type="entry name" value="WD40_repeat_dom_sf"/>
</dbReference>
<feature type="repeat" description="WD" evidence="3">
    <location>
        <begin position="827"/>
        <end position="868"/>
    </location>
</feature>
<evidence type="ECO:0000256" key="3">
    <source>
        <dbReference type="PROSITE-ProRule" id="PRU00221"/>
    </source>
</evidence>
<feature type="repeat" description="WD" evidence="3">
    <location>
        <begin position="1256"/>
        <end position="1297"/>
    </location>
</feature>
<feature type="repeat" description="WD" evidence="3">
    <location>
        <begin position="1299"/>
        <end position="1340"/>
    </location>
</feature>
<dbReference type="PROSITE" id="PS00678">
    <property type="entry name" value="WD_REPEATS_1"/>
    <property type="match status" value="5"/>
</dbReference>
<dbReference type="InterPro" id="IPR015943">
    <property type="entry name" value="WD40/YVTN_repeat-like_dom_sf"/>
</dbReference>
<dbReference type="PROSITE" id="PS50294">
    <property type="entry name" value="WD_REPEATS_REGION"/>
    <property type="match status" value="13"/>
</dbReference>
<sequence length="1451" mass="158852">MMEPEQPGSTPQSRRRWYQGLGRKLKQKILKPVDSGPARAREPSPRPASPGSYHTASGALQVTLQGLQRSADLVPPLRPAIEGLASFLGLFEVGIQLPTVGDLHDLSVFENRQQQGTAKNSSTSTQMTETITEVLLAVQEEINFVQNQQDRGTTGRLLDADYDEEDLVRRYRRIEQLFHRLQLEVSMGSWHAENASRVEERLNNLRPAKLATHNSILSMEVNRRRCTENTRKGILSELNTWSDKPDAEKVFWMDGMAGTGKTTIACTLSESLDSRGQLAASFFCTRNSPECRDANRIVPTIAYQLARHSTPFMSVLGQALEKNPDMSSLNISAQFQKMLKDPLSMVKEKLPNNLVVVIDALDECEDSQIIGHILKAVFQFAKDLPIKFFITSRPEAAIREKMMSPENASRSILHLHDIEASLVQEDIELYLQEELEPMSPSPTDVKQIATLANNLFIYAATAVRYIRPGKGSAGPRRRLAQVLAVDTEPGGKFNHIDSLYSTVLSTALNDEELEPEDKELTQLVLRTAVCAQEPIPVETLAALCSLPDQDLVLAALRPLRSVLHVSDHTNLVSTLHASFPDYIFTKSRSGQFFCDESAHNKLVSRRCLDVMKRQLRFNICNLPSSFIPDGEVPNLKARIEENISPSLSYACRYWTKHLANTLASDELCRMVDEFLSQRLLFWMEVLNLKECITMGSQGLVKVQAWLKMSRGSSNSIKLANDAHKFVVRFSSHTISLSTPHIYISALPFCPPSSLVSVHYRQRMQGVIEVKGTAIIRLGQAALATWTTDSSIRSVAYSPDGALVASGGDKGTICIRNVHDGKVVVGPFNGHRSAVSSIAFSPDGSRIASGSRDRTVRVWDSRDGAPATGPFEGHPGRVESVAFSPDGTCIVSGADDRTIRVWDARTGTLAAGPFRGHFDQVNSVGYSPDGTRIISGSHDYTIQMRDAKTGALIHSFEGHTDRINSAQFSPNGEHIVSGSRDRTVRVWNVCDGTLAISPLEGHTHSISSVAYSPNGALIVSSSYDRIILVWNAHDGTLAAGPFEGHTDSIFSVDFSPDGEQIVSGSHDRSICIWSVFDNLLSAAPPKGHSASIYSAKFSPDGMLIATGSWDSTIRVWGVVDGTLISGPFKGHTGGVLSVAFSPDCARIASGSYDHTVRVWHTRNGTLLAGPFKGHSGDVNSVAFSPDGLRLASGSDDETICVWDVANGTLLAGPFKGHTDFVLSVTFSPDGTCIASASEDMTIRIWNSFDGNQIVNPLQKHSDIVASVCFSHDGSRIISGSYDNTLCIWNAQNGHLIAGPFEGHTDGVTSVAFSPDDTQIISGSRDQSIHFWDATDGTPAAPPFRGHAGIINSVAFSPDGSSILSCSADQTLRVWDVEQKQRSYAVLADPWEVQNDGWVLNAHSQLLFWVPAEIRNYFPRLGNPFTIGPLGTVQVDFNQILLGKEWAKCWLEV</sequence>
<evidence type="ECO:0000256" key="4">
    <source>
        <dbReference type="SAM" id="MobiDB-lite"/>
    </source>
</evidence>
<feature type="repeat" description="WD" evidence="3">
    <location>
        <begin position="870"/>
        <end position="911"/>
    </location>
</feature>
<feature type="repeat" description="WD" evidence="3">
    <location>
        <begin position="1084"/>
        <end position="1125"/>
    </location>
</feature>
<feature type="repeat" description="WD" evidence="3">
    <location>
        <begin position="1170"/>
        <end position="1211"/>
    </location>
</feature>
<reference evidence="6 7" key="1">
    <citation type="journal article" date="2019" name="Fungal Biol. Biotechnol.">
        <title>Draft genome sequence of fastidious pathogen Ceratobasidium theobromae, which causes vascular-streak dieback in Theobroma cacao.</title>
        <authorList>
            <person name="Ali S.S."/>
            <person name="Asman A."/>
            <person name="Shao J."/>
            <person name="Firmansyah A.P."/>
            <person name="Susilo A.W."/>
            <person name="Rosmana A."/>
            <person name="McMahon P."/>
            <person name="Junaid M."/>
            <person name="Guest D."/>
            <person name="Kheng T.Y."/>
            <person name="Meinhardt L.W."/>
            <person name="Bailey B.A."/>
        </authorList>
    </citation>
    <scope>NUCLEOTIDE SEQUENCE [LARGE SCALE GENOMIC DNA]</scope>
    <source>
        <strain evidence="6 7">CT2</strain>
    </source>
</reference>
<keyword evidence="2" id="KW-0677">Repeat</keyword>
<evidence type="ECO:0000256" key="1">
    <source>
        <dbReference type="ARBA" id="ARBA00022574"/>
    </source>
</evidence>
<dbReference type="InterPro" id="IPR027417">
    <property type="entry name" value="P-loop_NTPase"/>
</dbReference>
<dbReference type="InterPro" id="IPR007111">
    <property type="entry name" value="NACHT_NTPase"/>
</dbReference>
<feature type="repeat" description="WD" evidence="3">
    <location>
        <begin position="998"/>
        <end position="1039"/>
    </location>
</feature>
<dbReference type="Pfam" id="PF24883">
    <property type="entry name" value="NPHP3_N"/>
    <property type="match status" value="1"/>
</dbReference>
<dbReference type="CDD" id="cd00200">
    <property type="entry name" value="WD40"/>
    <property type="match status" value="3"/>
</dbReference>
<keyword evidence="7" id="KW-1185">Reference proteome</keyword>
<feature type="repeat" description="WD" evidence="3">
    <location>
        <begin position="1041"/>
        <end position="1074"/>
    </location>
</feature>
<dbReference type="Proteomes" id="UP000383932">
    <property type="component" value="Unassembled WGS sequence"/>
</dbReference>
<dbReference type="InterPro" id="IPR001680">
    <property type="entry name" value="WD40_rpt"/>
</dbReference>
<dbReference type="SUPFAM" id="SSF52540">
    <property type="entry name" value="P-loop containing nucleoside triphosphate hydrolases"/>
    <property type="match status" value="1"/>
</dbReference>
<feature type="domain" description="NACHT" evidence="5">
    <location>
        <begin position="249"/>
        <end position="396"/>
    </location>
</feature>
<feature type="repeat" description="WD" evidence="3">
    <location>
        <begin position="955"/>
        <end position="996"/>
    </location>
</feature>
<dbReference type="Gene3D" id="3.40.50.300">
    <property type="entry name" value="P-loop containing nucleotide triphosphate hydrolases"/>
    <property type="match status" value="1"/>
</dbReference>
<proteinExistence type="predicted"/>
<feature type="region of interest" description="Disordered" evidence="4">
    <location>
        <begin position="1"/>
        <end position="55"/>
    </location>
</feature>
<dbReference type="InterPro" id="IPR020472">
    <property type="entry name" value="WD40_PAC1"/>
</dbReference>
<comment type="caution">
    <text evidence="6">The sequence shown here is derived from an EMBL/GenBank/DDBJ whole genome shotgun (WGS) entry which is preliminary data.</text>
</comment>
<dbReference type="PROSITE" id="PS50837">
    <property type="entry name" value="NACHT"/>
    <property type="match status" value="1"/>
</dbReference>
<dbReference type="EMBL" id="SSOP01000132">
    <property type="protein sequence ID" value="KAB5590970.1"/>
    <property type="molecule type" value="Genomic_DNA"/>
</dbReference>
<evidence type="ECO:0000313" key="6">
    <source>
        <dbReference type="EMBL" id="KAB5590970.1"/>
    </source>
</evidence>
<evidence type="ECO:0000256" key="2">
    <source>
        <dbReference type="ARBA" id="ARBA00022737"/>
    </source>
</evidence>
<feature type="repeat" description="WD" evidence="3">
    <location>
        <begin position="913"/>
        <end position="954"/>
    </location>
</feature>
<dbReference type="PRINTS" id="PR00320">
    <property type="entry name" value="GPROTEINBRPT"/>
</dbReference>
<dbReference type="Gene3D" id="2.130.10.10">
    <property type="entry name" value="YVTN repeat-like/Quinoprotein amine dehydrogenase"/>
    <property type="match status" value="6"/>
</dbReference>
<name>A0A5N5QGX3_9AGAM</name>
<dbReference type="PROSITE" id="PS50082">
    <property type="entry name" value="WD_REPEATS_2"/>
    <property type="match status" value="13"/>
</dbReference>
<feature type="repeat" description="WD" evidence="3">
    <location>
        <begin position="1342"/>
        <end position="1383"/>
    </location>
</feature>